<keyword evidence="3 5" id="KW-1133">Transmembrane helix</keyword>
<dbReference type="AlphaFoldDB" id="A0A5J4NFT0"/>
<evidence type="ECO:0000313" key="8">
    <source>
        <dbReference type="Proteomes" id="UP000324629"/>
    </source>
</evidence>
<dbReference type="GO" id="GO:0044877">
    <property type="term" value="F:protein-containing complex binding"/>
    <property type="evidence" value="ECO:0007669"/>
    <property type="project" value="TreeGrafter"/>
</dbReference>
<feature type="transmembrane region" description="Helical" evidence="5">
    <location>
        <begin position="105"/>
        <end position="124"/>
    </location>
</feature>
<dbReference type="InterPro" id="IPR050866">
    <property type="entry name" value="CNG_cation_channel"/>
</dbReference>
<evidence type="ECO:0000313" key="7">
    <source>
        <dbReference type="EMBL" id="KAA3674352.1"/>
    </source>
</evidence>
<feature type="transmembrane region" description="Helical" evidence="5">
    <location>
        <begin position="185"/>
        <end position="205"/>
    </location>
</feature>
<keyword evidence="4 5" id="KW-0472">Membrane</keyword>
<comment type="subcellular location">
    <subcellularLocation>
        <location evidence="1">Membrane</location>
        <topology evidence="1">Multi-pass membrane protein</topology>
    </subcellularLocation>
</comment>
<proteinExistence type="predicted"/>
<dbReference type="EMBL" id="QNGE01003213">
    <property type="protein sequence ID" value="KAA3674352.1"/>
    <property type="molecule type" value="Genomic_DNA"/>
</dbReference>
<dbReference type="Proteomes" id="UP000324629">
    <property type="component" value="Unassembled WGS sequence"/>
</dbReference>
<dbReference type="SUPFAM" id="SSF81324">
    <property type="entry name" value="Voltage-gated potassium channels"/>
    <property type="match status" value="1"/>
</dbReference>
<evidence type="ECO:0000256" key="4">
    <source>
        <dbReference type="ARBA" id="ARBA00023136"/>
    </source>
</evidence>
<protein>
    <submittedName>
        <fullName evidence="7">Cyclic nucleotide gated channel alpha 2</fullName>
    </submittedName>
</protein>
<feature type="transmembrane region" description="Helical" evidence="5">
    <location>
        <begin position="239"/>
        <end position="260"/>
    </location>
</feature>
<evidence type="ECO:0000256" key="1">
    <source>
        <dbReference type="ARBA" id="ARBA00004141"/>
    </source>
</evidence>
<dbReference type="PANTHER" id="PTHR45638:SF7">
    <property type="entry name" value="CYCLIC NUCLEOTIDE-GATED ION CHANNEL-LIKE, ISOFORM E"/>
    <property type="match status" value="1"/>
</dbReference>
<keyword evidence="8" id="KW-1185">Reference proteome</keyword>
<dbReference type="Gene3D" id="1.10.287.70">
    <property type="match status" value="1"/>
</dbReference>
<organism evidence="7 8">
    <name type="scientific">Paragonimus westermani</name>
    <dbReference type="NCBI Taxonomy" id="34504"/>
    <lineage>
        <taxon>Eukaryota</taxon>
        <taxon>Metazoa</taxon>
        <taxon>Spiralia</taxon>
        <taxon>Lophotrochozoa</taxon>
        <taxon>Platyhelminthes</taxon>
        <taxon>Trematoda</taxon>
        <taxon>Digenea</taxon>
        <taxon>Plagiorchiida</taxon>
        <taxon>Troglotremata</taxon>
        <taxon>Troglotrematidae</taxon>
        <taxon>Paragonimus</taxon>
    </lineage>
</organism>
<evidence type="ECO:0000256" key="2">
    <source>
        <dbReference type="ARBA" id="ARBA00022692"/>
    </source>
</evidence>
<sequence>MLPPRLVDTKTTYSSTTGISNYKLNTGLDDANSARSFNTASQDRNTSRKKLSNRVEQYRYYIDKPQQLTAQKQIPLELTAIQHRTRSKGITCAYQCCFQLHGKRLLVWLTLVSTSVLYNLWLTIARQAFADLQKQYNNWWIAADTFADVIYLMDIVVQLNTPQLEQGLIIQDKRKSAVRYMHTRYFALDLLTLVPLDLIQCLAGIQPMLRFPRFLKIYRTLQWKDRIKHQSKYPNVLRVIIRMHILLLGCHWFACFYFIISTQQNFSTKWGYRQSNNSDVTTGRAYLIAFYWVTVSLMTIQIENAPTTAVE</sequence>
<evidence type="ECO:0000259" key="6">
    <source>
        <dbReference type="Pfam" id="PF00520"/>
    </source>
</evidence>
<feature type="transmembrane region" description="Helical" evidence="5">
    <location>
        <begin position="281"/>
        <end position="302"/>
    </location>
</feature>
<evidence type="ECO:0000256" key="3">
    <source>
        <dbReference type="ARBA" id="ARBA00022989"/>
    </source>
</evidence>
<gene>
    <name evidence="7" type="ORF">DEA37_0014352</name>
</gene>
<dbReference type="GO" id="GO:0016020">
    <property type="term" value="C:membrane"/>
    <property type="evidence" value="ECO:0007669"/>
    <property type="project" value="UniProtKB-SubCell"/>
</dbReference>
<feature type="domain" description="Ion transport" evidence="6">
    <location>
        <begin position="107"/>
        <end position="302"/>
    </location>
</feature>
<comment type="caution">
    <text evidence="7">The sequence shown here is derived from an EMBL/GenBank/DDBJ whole genome shotgun (WGS) entry which is preliminary data.</text>
</comment>
<dbReference type="Pfam" id="PF00520">
    <property type="entry name" value="Ion_trans"/>
    <property type="match status" value="1"/>
</dbReference>
<accession>A0A5J4NFT0</accession>
<name>A0A5J4NFT0_9TREM</name>
<evidence type="ECO:0000256" key="5">
    <source>
        <dbReference type="SAM" id="Phobius"/>
    </source>
</evidence>
<reference evidence="7 8" key="1">
    <citation type="journal article" date="2019" name="Gigascience">
        <title>Whole-genome sequence of the oriental lung fluke Paragonimus westermani.</title>
        <authorList>
            <person name="Oey H."/>
            <person name="Zakrzewski M."/>
            <person name="Narain K."/>
            <person name="Devi K.R."/>
            <person name="Agatsuma T."/>
            <person name="Nawaratna S."/>
            <person name="Gobert G.N."/>
            <person name="Jones M.K."/>
            <person name="Ragan M.A."/>
            <person name="McManus D.P."/>
            <person name="Krause L."/>
        </authorList>
    </citation>
    <scope>NUCLEOTIDE SEQUENCE [LARGE SCALE GENOMIC DNA]</scope>
    <source>
        <strain evidence="7 8">IND2009</strain>
    </source>
</reference>
<dbReference type="GO" id="GO:0005221">
    <property type="term" value="F:intracellularly cyclic nucleotide-activated monoatomic cation channel activity"/>
    <property type="evidence" value="ECO:0007669"/>
    <property type="project" value="InterPro"/>
</dbReference>
<dbReference type="PANTHER" id="PTHR45638">
    <property type="entry name" value="CYCLIC NUCLEOTIDE-GATED CATION CHANNEL SUBUNIT A"/>
    <property type="match status" value="1"/>
</dbReference>
<keyword evidence="2 5" id="KW-0812">Transmembrane</keyword>
<dbReference type="InterPro" id="IPR005821">
    <property type="entry name" value="Ion_trans_dom"/>
</dbReference>